<evidence type="ECO:0000256" key="1">
    <source>
        <dbReference type="SAM" id="SignalP"/>
    </source>
</evidence>
<dbReference type="Proteomes" id="UP000241769">
    <property type="component" value="Unassembled WGS sequence"/>
</dbReference>
<dbReference type="GO" id="GO:0008374">
    <property type="term" value="F:O-acyltransferase activity"/>
    <property type="evidence" value="ECO:0007669"/>
    <property type="project" value="InterPro"/>
</dbReference>
<dbReference type="OrthoDB" id="190846at2759"/>
<dbReference type="AlphaFoldDB" id="A0A2P6NYH1"/>
<comment type="caution">
    <text evidence="2">The sequence shown here is derived from an EMBL/GenBank/DDBJ whole genome shotgun (WGS) entry which is preliminary data.</text>
</comment>
<dbReference type="EMBL" id="MDYQ01000006">
    <property type="protein sequence ID" value="PRP89001.1"/>
    <property type="molecule type" value="Genomic_DNA"/>
</dbReference>
<dbReference type="Pfam" id="PF02450">
    <property type="entry name" value="LCAT"/>
    <property type="match status" value="1"/>
</dbReference>
<reference evidence="2 3" key="1">
    <citation type="journal article" date="2018" name="Genome Biol. Evol.">
        <title>Multiple Roots of Fruiting Body Formation in Amoebozoa.</title>
        <authorList>
            <person name="Hillmann F."/>
            <person name="Forbes G."/>
            <person name="Novohradska S."/>
            <person name="Ferling I."/>
            <person name="Riege K."/>
            <person name="Groth M."/>
            <person name="Westermann M."/>
            <person name="Marz M."/>
            <person name="Spaller T."/>
            <person name="Winckler T."/>
            <person name="Schaap P."/>
            <person name="Glockner G."/>
        </authorList>
    </citation>
    <scope>NUCLEOTIDE SEQUENCE [LARGE SCALE GENOMIC DNA]</scope>
    <source>
        <strain evidence="2 3">Jena</strain>
    </source>
</reference>
<name>A0A2P6NYH1_9EUKA</name>
<dbReference type="STRING" id="1890364.A0A2P6NYH1"/>
<organism evidence="2 3">
    <name type="scientific">Planoprotostelium fungivorum</name>
    <dbReference type="NCBI Taxonomy" id="1890364"/>
    <lineage>
        <taxon>Eukaryota</taxon>
        <taxon>Amoebozoa</taxon>
        <taxon>Evosea</taxon>
        <taxon>Variosea</taxon>
        <taxon>Cavosteliida</taxon>
        <taxon>Cavosteliaceae</taxon>
        <taxon>Planoprotostelium</taxon>
    </lineage>
</organism>
<keyword evidence="3" id="KW-1185">Reference proteome</keyword>
<dbReference type="Gene3D" id="3.40.50.1820">
    <property type="entry name" value="alpha/beta hydrolase"/>
    <property type="match status" value="1"/>
</dbReference>
<dbReference type="GO" id="GO:0006629">
    <property type="term" value="P:lipid metabolic process"/>
    <property type="evidence" value="ECO:0007669"/>
    <property type="project" value="InterPro"/>
</dbReference>
<dbReference type="InterPro" id="IPR029058">
    <property type="entry name" value="AB_hydrolase_fold"/>
</dbReference>
<feature type="chain" id="PRO_5015129219" evidence="1">
    <location>
        <begin position="19"/>
        <end position="468"/>
    </location>
</feature>
<proteinExistence type="predicted"/>
<keyword evidence="1" id="KW-0732">Signal</keyword>
<evidence type="ECO:0000313" key="2">
    <source>
        <dbReference type="EMBL" id="PRP89001.1"/>
    </source>
</evidence>
<gene>
    <name evidence="2" type="ORF">PROFUN_02279</name>
</gene>
<sequence>MRSAALLIFFVSIYCCIGDPYNPPETDPNYRWHACDEIIEKREVNNKPIPSTSGDSQQRHPILLVPGYSGTSLDISRDGTENDSNDECLEYADMGRLWLNWKFLSPLRSSEFVNCFFRLFSLQVSVINGSISYSPQVRGVKVKPSHDVGEGERGGTDAVDELVKVFGGGVGGYMNSLITSLEGRGYTRGVDLFAAPYDWRVSPDFLFESMGYREKMTRLVEDMYKSSGKRVVLISHSMGNLHTLRFLNEMSGEWKDKFIEHYFSIAAPWAGVPNTVKDILSGDLILKGWYAEYVKLFDRDRAQNFGSLVFMNPPLSIWQSTTLVRFQDGSNFTTSQLPYLYELSCTSPSPSIIRKSVEKSIDRLSPPLVETTCMLGYGVNTERYWEYKDAVSTSHGWADIIGCGDGDGTVSIESNAIARYWEREYGEVNGGREVEVREYYGRDHLGMVSDEEVLGDITAKLSIINGRS</sequence>
<evidence type="ECO:0000313" key="3">
    <source>
        <dbReference type="Proteomes" id="UP000241769"/>
    </source>
</evidence>
<protein>
    <submittedName>
        <fullName evidence="2">Group XV phospholipase A2-like</fullName>
    </submittedName>
</protein>
<dbReference type="SUPFAM" id="SSF53474">
    <property type="entry name" value="alpha/beta-Hydrolases"/>
    <property type="match status" value="1"/>
</dbReference>
<feature type="signal peptide" evidence="1">
    <location>
        <begin position="1"/>
        <end position="18"/>
    </location>
</feature>
<accession>A0A2P6NYH1</accession>
<dbReference type="PANTHER" id="PTHR11440">
    <property type="entry name" value="LECITHIN-CHOLESTEROL ACYLTRANSFERASE-RELATED"/>
    <property type="match status" value="1"/>
</dbReference>
<dbReference type="InterPro" id="IPR003386">
    <property type="entry name" value="LACT/PDAT_acylTrfase"/>
</dbReference>
<dbReference type="InParanoid" id="A0A2P6NYH1"/>